<accession>A0ACB9IFK4</accession>
<evidence type="ECO:0000313" key="2">
    <source>
        <dbReference type="Proteomes" id="UP001056120"/>
    </source>
</evidence>
<proteinExistence type="predicted"/>
<protein>
    <submittedName>
        <fullName evidence="1">Uncharacterized protein</fullName>
    </submittedName>
</protein>
<reference evidence="2" key="1">
    <citation type="journal article" date="2022" name="Mol. Ecol. Resour.">
        <title>The genomes of chicory, endive, great burdock and yacon provide insights into Asteraceae palaeo-polyploidization history and plant inulin production.</title>
        <authorList>
            <person name="Fan W."/>
            <person name="Wang S."/>
            <person name="Wang H."/>
            <person name="Wang A."/>
            <person name="Jiang F."/>
            <person name="Liu H."/>
            <person name="Zhao H."/>
            <person name="Xu D."/>
            <person name="Zhang Y."/>
        </authorList>
    </citation>
    <scope>NUCLEOTIDE SEQUENCE [LARGE SCALE GENOMIC DNA]</scope>
    <source>
        <strain evidence="2">cv. Yunnan</strain>
    </source>
</reference>
<sequence>MQRDDSSTYSATMNMNPNIHEQEHLKCPRCESFNTKFCYYNNYNLSQPRHFCKSCRRYWTKGGTLRNIPIGGGSRKNTKRTSNSNKRGVSSSSSFTSPVVTPPPAEQKTEGSEIYGDGNGGCGSFRSLLGSTPGGQFAKLLMDGLNPDVIGGSSEDGLIRNPNIEEFESSFLSVKWKPHNPSESGGGESSCYSQGVDGWPHLSIYTPGPPTFGFLTHAQEWWRKTSSPPIGKNALELSRHEQPPKTIIWSAITVIN</sequence>
<reference evidence="1 2" key="2">
    <citation type="journal article" date="2022" name="Mol. Ecol. Resour.">
        <title>The genomes of chicory, endive, great burdock and yacon provide insights into Asteraceae paleo-polyploidization history and plant inulin production.</title>
        <authorList>
            <person name="Fan W."/>
            <person name="Wang S."/>
            <person name="Wang H."/>
            <person name="Wang A."/>
            <person name="Jiang F."/>
            <person name="Liu H."/>
            <person name="Zhao H."/>
            <person name="Xu D."/>
            <person name="Zhang Y."/>
        </authorList>
    </citation>
    <scope>NUCLEOTIDE SEQUENCE [LARGE SCALE GENOMIC DNA]</scope>
    <source>
        <strain evidence="2">cv. Yunnan</strain>
        <tissue evidence="1">Leaves</tissue>
    </source>
</reference>
<keyword evidence="2" id="KW-1185">Reference proteome</keyword>
<organism evidence="1 2">
    <name type="scientific">Smallanthus sonchifolius</name>
    <dbReference type="NCBI Taxonomy" id="185202"/>
    <lineage>
        <taxon>Eukaryota</taxon>
        <taxon>Viridiplantae</taxon>
        <taxon>Streptophyta</taxon>
        <taxon>Embryophyta</taxon>
        <taxon>Tracheophyta</taxon>
        <taxon>Spermatophyta</taxon>
        <taxon>Magnoliopsida</taxon>
        <taxon>eudicotyledons</taxon>
        <taxon>Gunneridae</taxon>
        <taxon>Pentapetalae</taxon>
        <taxon>asterids</taxon>
        <taxon>campanulids</taxon>
        <taxon>Asterales</taxon>
        <taxon>Asteraceae</taxon>
        <taxon>Asteroideae</taxon>
        <taxon>Heliantheae alliance</taxon>
        <taxon>Millerieae</taxon>
        <taxon>Smallanthus</taxon>
    </lineage>
</organism>
<name>A0ACB9IFK4_9ASTR</name>
<dbReference type="Proteomes" id="UP001056120">
    <property type="component" value="Linkage Group LG08"/>
</dbReference>
<dbReference type="EMBL" id="CM042025">
    <property type="protein sequence ID" value="KAI3806842.1"/>
    <property type="molecule type" value="Genomic_DNA"/>
</dbReference>
<comment type="caution">
    <text evidence="1">The sequence shown here is derived from an EMBL/GenBank/DDBJ whole genome shotgun (WGS) entry which is preliminary data.</text>
</comment>
<gene>
    <name evidence="1" type="ORF">L1987_22757</name>
</gene>
<evidence type="ECO:0000313" key="1">
    <source>
        <dbReference type="EMBL" id="KAI3806842.1"/>
    </source>
</evidence>